<dbReference type="AlphaFoldDB" id="A0A379PQ10"/>
<keyword evidence="1" id="KW-0812">Transmembrane</keyword>
<evidence type="ECO:0000313" key="3">
    <source>
        <dbReference type="EMBL" id="SUF09122.1"/>
    </source>
</evidence>
<dbReference type="RefSeq" id="WP_064063740.1">
    <property type="nucleotide sequence ID" value="NZ_LPZN01000017.1"/>
</dbReference>
<reference evidence="3 4" key="1">
    <citation type="submission" date="2018-06" db="EMBL/GenBank/DDBJ databases">
        <authorList>
            <consortium name="Pathogen Informatics"/>
            <person name="Doyle S."/>
        </authorList>
    </citation>
    <scope>NUCLEOTIDE SEQUENCE [LARGE SCALE GENOMIC DNA]</scope>
    <source>
        <strain evidence="3 4">NCTC13296</strain>
    </source>
</reference>
<keyword evidence="1" id="KW-1133">Transmembrane helix</keyword>
<evidence type="ECO:0000313" key="4">
    <source>
        <dbReference type="Proteomes" id="UP000254569"/>
    </source>
</evidence>
<gene>
    <name evidence="3" type="ORF">NCTC13296_04319</name>
</gene>
<protein>
    <submittedName>
        <fullName evidence="3">Hypothetical membrane protein</fullName>
    </submittedName>
</protein>
<organism evidence="3 4">
    <name type="scientific">Rhodococcus gordoniae</name>
    <dbReference type="NCBI Taxonomy" id="223392"/>
    <lineage>
        <taxon>Bacteria</taxon>
        <taxon>Bacillati</taxon>
        <taxon>Actinomycetota</taxon>
        <taxon>Actinomycetes</taxon>
        <taxon>Mycobacteriales</taxon>
        <taxon>Nocardiaceae</taxon>
        <taxon>Rhodococcus</taxon>
    </lineage>
</organism>
<feature type="domain" description="SHOCT" evidence="2">
    <location>
        <begin position="51"/>
        <end position="77"/>
    </location>
</feature>
<dbReference type="InterPro" id="IPR018649">
    <property type="entry name" value="SHOCT"/>
</dbReference>
<name>A0A379PQ10_9NOCA</name>
<keyword evidence="1" id="KW-0472">Membrane</keyword>
<proteinExistence type="predicted"/>
<evidence type="ECO:0000259" key="2">
    <source>
        <dbReference type="Pfam" id="PF09851"/>
    </source>
</evidence>
<dbReference type="OrthoDB" id="3748887at2"/>
<sequence>MMGWAGELTWTGWIVMAVCMFAFWAVVIYLVAMMFRTDRANGPGRTSPESDPLRLLEARFARGDIDSEEFVARRRLLMHPGDTTSVEHRRGQVHD</sequence>
<accession>A0A379PQ10</accession>
<keyword evidence="4" id="KW-1185">Reference proteome</keyword>
<feature type="transmembrane region" description="Helical" evidence="1">
    <location>
        <begin position="12"/>
        <end position="35"/>
    </location>
</feature>
<dbReference type="Proteomes" id="UP000254569">
    <property type="component" value="Unassembled WGS sequence"/>
</dbReference>
<evidence type="ECO:0000256" key="1">
    <source>
        <dbReference type="SAM" id="Phobius"/>
    </source>
</evidence>
<dbReference type="Pfam" id="PF09851">
    <property type="entry name" value="SHOCT"/>
    <property type="match status" value="1"/>
</dbReference>
<dbReference type="EMBL" id="UGVI01000002">
    <property type="protein sequence ID" value="SUF09122.1"/>
    <property type="molecule type" value="Genomic_DNA"/>
</dbReference>